<sequence length="101" mass="11150">MWQGDDSGSRWRYGEKQQEPRLAAFPVRQGTSLKRGKVFTKGWCAGVSWLQNPDPIIALEREEPKPVAKPHGTGDPKLNKGQPGGDNEGGRAYSNYQGKVV</sequence>
<evidence type="ECO:0000313" key="2">
    <source>
        <dbReference type="EMBL" id="MPC86080.1"/>
    </source>
</evidence>
<name>A0A5B7INF6_PORTR</name>
<dbReference type="AlphaFoldDB" id="A0A5B7INF6"/>
<feature type="region of interest" description="Disordered" evidence="1">
    <location>
        <begin position="59"/>
        <end position="101"/>
    </location>
</feature>
<keyword evidence="3" id="KW-1185">Reference proteome</keyword>
<feature type="region of interest" description="Disordered" evidence="1">
    <location>
        <begin position="1"/>
        <end position="21"/>
    </location>
</feature>
<feature type="compositionally biased region" description="Basic and acidic residues" evidence="1">
    <location>
        <begin position="7"/>
        <end position="19"/>
    </location>
</feature>
<comment type="caution">
    <text evidence="2">The sequence shown here is derived from an EMBL/GenBank/DDBJ whole genome shotgun (WGS) entry which is preliminary data.</text>
</comment>
<feature type="compositionally biased region" description="Basic and acidic residues" evidence="1">
    <location>
        <begin position="59"/>
        <end position="78"/>
    </location>
</feature>
<organism evidence="2 3">
    <name type="scientific">Portunus trituberculatus</name>
    <name type="common">Swimming crab</name>
    <name type="synonym">Neptunus trituberculatus</name>
    <dbReference type="NCBI Taxonomy" id="210409"/>
    <lineage>
        <taxon>Eukaryota</taxon>
        <taxon>Metazoa</taxon>
        <taxon>Ecdysozoa</taxon>
        <taxon>Arthropoda</taxon>
        <taxon>Crustacea</taxon>
        <taxon>Multicrustacea</taxon>
        <taxon>Malacostraca</taxon>
        <taxon>Eumalacostraca</taxon>
        <taxon>Eucarida</taxon>
        <taxon>Decapoda</taxon>
        <taxon>Pleocyemata</taxon>
        <taxon>Brachyura</taxon>
        <taxon>Eubrachyura</taxon>
        <taxon>Portunoidea</taxon>
        <taxon>Portunidae</taxon>
        <taxon>Portuninae</taxon>
        <taxon>Portunus</taxon>
    </lineage>
</organism>
<gene>
    <name evidence="2" type="ORF">E2C01_080893</name>
</gene>
<evidence type="ECO:0000313" key="3">
    <source>
        <dbReference type="Proteomes" id="UP000324222"/>
    </source>
</evidence>
<accession>A0A5B7INF6</accession>
<proteinExistence type="predicted"/>
<dbReference type="Proteomes" id="UP000324222">
    <property type="component" value="Unassembled WGS sequence"/>
</dbReference>
<protein>
    <submittedName>
        <fullName evidence="2">Uncharacterized protein</fullName>
    </submittedName>
</protein>
<evidence type="ECO:0000256" key="1">
    <source>
        <dbReference type="SAM" id="MobiDB-lite"/>
    </source>
</evidence>
<dbReference type="EMBL" id="VSRR010070404">
    <property type="protein sequence ID" value="MPC86080.1"/>
    <property type="molecule type" value="Genomic_DNA"/>
</dbReference>
<reference evidence="2 3" key="1">
    <citation type="submission" date="2019-05" db="EMBL/GenBank/DDBJ databases">
        <title>Another draft genome of Portunus trituberculatus and its Hox gene families provides insights of decapod evolution.</title>
        <authorList>
            <person name="Jeong J.-H."/>
            <person name="Song I."/>
            <person name="Kim S."/>
            <person name="Choi T."/>
            <person name="Kim D."/>
            <person name="Ryu S."/>
            <person name="Kim W."/>
        </authorList>
    </citation>
    <scope>NUCLEOTIDE SEQUENCE [LARGE SCALE GENOMIC DNA]</scope>
    <source>
        <tissue evidence="2">Muscle</tissue>
    </source>
</reference>